<dbReference type="Pfam" id="PF22234">
    <property type="entry name" value="Rv2466c-like"/>
    <property type="match status" value="1"/>
</dbReference>
<gene>
    <name evidence="1" type="ORF">A5760_18605</name>
</gene>
<organism evidence="1 2">
    <name type="scientific">Mycobacterium colombiense</name>
    <dbReference type="NCBI Taxonomy" id="339268"/>
    <lineage>
        <taxon>Bacteria</taxon>
        <taxon>Bacillati</taxon>
        <taxon>Actinomycetota</taxon>
        <taxon>Actinomycetes</taxon>
        <taxon>Mycobacteriales</taxon>
        <taxon>Mycobacteriaceae</taxon>
        <taxon>Mycobacterium</taxon>
        <taxon>Mycobacterium avium complex (MAC)</taxon>
    </lineage>
</organism>
<name>A0A1A0VBT5_9MYCO</name>
<comment type="caution">
    <text evidence="1">The sequence shown here is derived from an EMBL/GenBank/DDBJ whole genome shotgun (WGS) entry which is preliminary data.</text>
</comment>
<dbReference type="RefSeq" id="WP_064884130.1">
    <property type="nucleotide sequence ID" value="NZ_LZSX01000085.1"/>
</dbReference>
<dbReference type="AlphaFoldDB" id="A0A1A0VBT5"/>
<sequence length="204" mass="21940">MSPTETDRTAPTVTLWLDPVCPFSWNTARWLRAVAERTGLVIDWRLMSLAVLSEGRELPPAQQARMRDSQQIGRLMAAVAREHGVAGWTAAYFAFGERYFDRSEPVSANLVAQVLMAAGARGATAAAVSDTSLDDYIRTQHEAGQQALGETGGSPILRIGEHTFFGPVLTALPEAQAATAVFDAVATLAATPEFAQLQRPRTAA</sequence>
<evidence type="ECO:0000313" key="1">
    <source>
        <dbReference type="EMBL" id="OBB80679.1"/>
    </source>
</evidence>
<protein>
    <submittedName>
        <fullName evidence="1">Uncharacterized protein</fullName>
    </submittedName>
</protein>
<dbReference type="EMBL" id="LZSX01000085">
    <property type="protein sequence ID" value="OBB80679.1"/>
    <property type="molecule type" value="Genomic_DNA"/>
</dbReference>
<accession>A0A1A0VBT5</accession>
<dbReference type="SUPFAM" id="SSF52833">
    <property type="entry name" value="Thioredoxin-like"/>
    <property type="match status" value="1"/>
</dbReference>
<dbReference type="OrthoDB" id="3572655at2"/>
<reference evidence="1 2" key="1">
    <citation type="submission" date="2016-06" db="EMBL/GenBank/DDBJ databases">
        <authorList>
            <person name="Kjaerup R.B."/>
            <person name="Dalgaard T.S."/>
            <person name="Juul-Madsen H.R."/>
        </authorList>
    </citation>
    <scope>NUCLEOTIDE SEQUENCE [LARGE SCALE GENOMIC DNA]</scope>
    <source>
        <strain evidence="1 2">852002-51834_SCH5396731</strain>
    </source>
</reference>
<dbReference type="InterPro" id="IPR036249">
    <property type="entry name" value="Thioredoxin-like_sf"/>
</dbReference>
<dbReference type="Proteomes" id="UP000091914">
    <property type="component" value="Unassembled WGS sequence"/>
</dbReference>
<dbReference type="InterPro" id="IPR053977">
    <property type="entry name" value="Rv2466c-like"/>
</dbReference>
<dbReference type="Gene3D" id="3.40.30.10">
    <property type="entry name" value="Glutaredoxin"/>
    <property type="match status" value="1"/>
</dbReference>
<proteinExistence type="predicted"/>
<evidence type="ECO:0000313" key="2">
    <source>
        <dbReference type="Proteomes" id="UP000091914"/>
    </source>
</evidence>